<sequence>MTKPYKTVCKDCGWRGLSSERLEAQSPFADELIHGCPYCIRVDCFLTA</sequence>
<evidence type="ECO:0000313" key="1">
    <source>
        <dbReference type="EMBL" id="KKN11274.1"/>
    </source>
</evidence>
<feature type="non-terminal residue" evidence="1">
    <location>
        <position position="48"/>
    </location>
</feature>
<organism evidence="1">
    <name type="scientific">marine sediment metagenome</name>
    <dbReference type="NCBI Taxonomy" id="412755"/>
    <lineage>
        <taxon>unclassified sequences</taxon>
        <taxon>metagenomes</taxon>
        <taxon>ecological metagenomes</taxon>
    </lineage>
</organism>
<comment type="caution">
    <text evidence="1">The sequence shown here is derived from an EMBL/GenBank/DDBJ whole genome shotgun (WGS) entry which is preliminary data.</text>
</comment>
<protein>
    <submittedName>
        <fullName evidence="1">Uncharacterized protein</fullName>
    </submittedName>
</protein>
<gene>
    <name evidence="1" type="ORF">LCGC14_1028310</name>
</gene>
<dbReference type="EMBL" id="LAZR01004154">
    <property type="protein sequence ID" value="KKN11274.1"/>
    <property type="molecule type" value="Genomic_DNA"/>
</dbReference>
<accession>A0A0F9N042</accession>
<proteinExistence type="predicted"/>
<name>A0A0F9N042_9ZZZZ</name>
<dbReference type="AlphaFoldDB" id="A0A0F9N042"/>
<reference evidence="1" key="1">
    <citation type="journal article" date="2015" name="Nature">
        <title>Complex archaea that bridge the gap between prokaryotes and eukaryotes.</title>
        <authorList>
            <person name="Spang A."/>
            <person name="Saw J.H."/>
            <person name="Jorgensen S.L."/>
            <person name="Zaremba-Niedzwiedzka K."/>
            <person name="Martijn J."/>
            <person name="Lind A.E."/>
            <person name="van Eijk R."/>
            <person name="Schleper C."/>
            <person name="Guy L."/>
            <person name="Ettema T.J."/>
        </authorList>
    </citation>
    <scope>NUCLEOTIDE SEQUENCE</scope>
</reference>